<accession>A0A5P1F7P6</accession>
<reference evidence="5" key="1">
    <citation type="journal article" date="2017" name="Nat. Commun.">
        <title>The asparagus genome sheds light on the origin and evolution of a young Y chromosome.</title>
        <authorList>
            <person name="Harkess A."/>
            <person name="Zhou J."/>
            <person name="Xu C."/>
            <person name="Bowers J.E."/>
            <person name="Van der Hulst R."/>
            <person name="Ayyampalayam S."/>
            <person name="Mercati F."/>
            <person name="Riccardi P."/>
            <person name="McKain M.R."/>
            <person name="Kakrana A."/>
            <person name="Tang H."/>
            <person name="Ray J."/>
            <person name="Groenendijk J."/>
            <person name="Arikit S."/>
            <person name="Mathioni S.M."/>
            <person name="Nakano M."/>
            <person name="Shan H."/>
            <person name="Telgmann-Rauber A."/>
            <person name="Kanno A."/>
            <person name="Yue Z."/>
            <person name="Chen H."/>
            <person name="Li W."/>
            <person name="Chen Y."/>
            <person name="Xu X."/>
            <person name="Zhang Y."/>
            <person name="Luo S."/>
            <person name="Chen H."/>
            <person name="Gao J."/>
            <person name="Mao Z."/>
            <person name="Pires J.C."/>
            <person name="Luo M."/>
            <person name="Kudrna D."/>
            <person name="Wing R.A."/>
            <person name="Meyers B.C."/>
            <person name="Yi K."/>
            <person name="Kong H."/>
            <person name="Lavrijsen P."/>
            <person name="Sunseri F."/>
            <person name="Falavigna A."/>
            <person name="Ye Y."/>
            <person name="Leebens-Mack J.H."/>
            <person name="Chen G."/>
        </authorList>
    </citation>
    <scope>NUCLEOTIDE SEQUENCE [LARGE SCALE GENOMIC DNA]</scope>
    <source>
        <strain evidence="5">cv. DH0086</strain>
    </source>
</reference>
<feature type="binding site" evidence="3">
    <location>
        <begin position="73"/>
        <end position="80"/>
    </location>
    <ligand>
        <name>substrate</name>
    </ligand>
</feature>
<dbReference type="Pfam" id="PF00300">
    <property type="entry name" value="His_Phos_1"/>
    <property type="match status" value="1"/>
</dbReference>
<dbReference type="InterPro" id="IPR050275">
    <property type="entry name" value="PGM_Phosphatase"/>
</dbReference>
<feature type="binding site" evidence="3">
    <location>
        <position position="124"/>
    </location>
    <ligand>
        <name>substrate</name>
    </ligand>
</feature>
<dbReference type="PANTHER" id="PTHR48100:SF34">
    <property type="entry name" value="PHOSPHOGLYCERATE MUTASE-LIKE PROTEIN 4"/>
    <property type="match status" value="1"/>
</dbReference>
<dbReference type="SUPFAM" id="SSF53254">
    <property type="entry name" value="Phosphoglycerate mutase-like"/>
    <property type="match status" value="1"/>
</dbReference>
<evidence type="ECO:0000256" key="3">
    <source>
        <dbReference type="PIRSR" id="PIRSR613078-2"/>
    </source>
</evidence>
<dbReference type="SMART" id="SM00855">
    <property type="entry name" value="PGAM"/>
    <property type="match status" value="1"/>
</dbReference>
<gene>
    <name evidence="4" type="ORF">A4U43_C03F3950</name>
</gene>
<protein>
    <recommendedName>
        <fullName evidence="6">Phosphoglycerate mutase-like protein 4</fullName>
    </recommendedName>
</protein>
<dbReference type="PANTHER" id="PTHR48100">
    <property type="entry name" value="BROAD-SPECIFICITY PHOSPHATASE YOR283W-RELATED"/>
    <property type="match status" value="1"/>
</dbReference>
<dbReference type="EMBL" id="CM007383">
    <property type="protein sequence ID" value="ONK74212.1"/>
    <property type="molecule type" value="Genomic_DNA"/>
</dbReference>
<feature type="active site" description="Tele-phosphohistidine intermediate" evidence="2">
    <location>
        <position position="74"/>
    </location>
</feature>
<organism evidence="4 5">
    <name type="scientific">Asparagus officinalis</name>
    <name type="common">Garden asparagus</name>
    <dbReference type="NCBI Taxonomy" id="4686"/>
    <lineage>
        <taxon>Eukaryota</taxon>
        <taxon>Viridiplantae</taxon>
        <taxon>Streptophyta</taxon>
        <taxon>Embryophyta</taxon>
        <taxon>Tracheophyta</taxon>
        <taxon>Spermatophyta</taxon>
        <taxon>Magnoliopsida</taxon>
        <taxon>Liliopsida</taxon>
        <taxon>Asparagales</taxon>
        <taxon>Asparagaceae</taxon>
        <taxon>Asparagoideae</taxon>
        <taxon>Asparagus</taxon>
    </lineage>
</organism>
<evidence type="ECO:0000313" key="5">
    <source>
        <dbReference type="Proteomes" id="UP000243459"/>
    </source>
</evidence>
<dbReference type="FunFam" id="3.40.50.1240:FF:000029">
    <property type="entry name" value="Phosphoglycerate mutase-like protein 4"/>
    <property type="match status" value="1"/>
</dbReference>
<dbReference type="CDD" id="cd07067">
    <property type="entry name" value="HP_PGM_like"/>
    <property type="match status" value="1"/>
</dbReference>
<dbReference type="PROSITE" id="PS00175">
    <property type="entry name" value="PG_MUTASE"/>
    <property type="match status" value="1"/>
</dbReference>
<dbReference type="AlphaFoldDB" id="A0A5P1F7P6"/>
<proteinExistence type="inferred from homology"/>
<dbReference type="OMA" id="TEWNVAR"/>
<evidence type="ECO:0008006" key="6">
    <source>
        <dbReference type="Google" id="ProtNLM"/>
    </source>
</evidence>
<dbReference type="Gene3D" id="3.40.50.1240">
    <property type="entry name" value="Phosphoglycerate mutase-like"/>
    <property type="match status" value="1"/>
</dbReference>
<sequence>MLLVNGGSPVIWSPSRRQHISRLHQPHSFYHFPLRSQTLTLAVAKIAMSSPPIDDAAAGTTIPPGFAEIVVVRHGETSWNASKIIQGHMDSELNENGRKQASAVAVRLSNEPTFAAIYSSDLKRASETAQIIATTCNLSEVITDTALRERNIGDIQGLTLRDAAKLKPVAYKIFMSHDRDKEIPGGGESHNQLYERCTSALERIARKHIGERVIVVTHGGVTRELYRRARPNCSPHGRIQNTAMSIFLVSENGENWMLKVWGDVSHLEEIGVLEDSFGGDRNSA</sequence>
<comment type="similarity">
    <text evidence="1">Belongs to the phosphoglycerate mutase family.</text>
</comment>
<dbReference type="GO" id="GO:0005829">
    <property type="term" value="C:cytosol"/>
    <property type="evidence" value="ECO:0007669"/>
    <property type="project" value="TreeGrafter"/>
</dbReference>
<dbReference type="OrthoDB" id="354304at2759"/>
<dbReference type="InterPro" id="IPR001345">
    <property type="entry name" value="PG/BPGM_mutase_AS"/>
</dbReference>
<dbReference type="InterPro" id="IPR029033">
    <property type="entry name" value="His_PPase_superfam"/>
</dbReference>
<dbReference type="Gramene" id="ONK74212">
    <property type="protein sequence ID" value="ONK74212"/>
    <property type="gene ID" value="A4U43_C03F3950"/>
</dbReference>
<keyword evidence="5" id="KW-1185">Reference proteome</keyword>
<evidence type="ECO:0000256" key="1">
    <source>
        <dbReference type="ARBA" id="ARBA00038362"/>
    </source>
</evidence>
<evidence type="ECO:0000256" key="2">
    <source>
        <dbReference type="PIRSR" id="PIRSR613078-1"/>
    </source>
</evidence>
<dbReference type="InterPro" id="IPR013078">
    <property type="entry name" value="His_Pase_superF_clade-1"/>
</dbReference>
<name>A0A5P1F7P6_ASPOF</name>
<evidence type="ECO:0000313" key="4">
    <source>
        <dbReference type="EMBL" id="ONK74212.1"/>
    </source>
</evidence>
<dbReference type="GO" id="GO:0016791">
    <property type="term" value="F:phosphatase activity"/>
    <property type="evidence" value="ECO:0007669"/>
    <property type="project" value="TreeGrafter"/>
</dbReference>
<feature type="active site" description="Proton donor/acceptor" evidence="2">
    <location>
        <position position="149"/>
    </location>
</feature>
<dbReference type="Proteomes" id="UP000243459">
    <property type="component" value="Chromosome 3"/>
</dbReference>